<dbReference type="AlphaFoldDB" id="S8B8W7"/>
<dbReference type="HOGENOM" id="CLU_024043_2_0_1"/>
<organism evidence="1 2">
    <name type="scientific">Penicillium oxalicum (strain 114-2 / CGMCC 5302)</name>
    <name type="common">Penicillium decumbens</name>
    <dbReference type="NCBI Taxonomy" id="933388"/>
    <lineage>
        <taxon>Eukaryota</taxon>
        <taxon>Fungi</taxon>
        <taxon>Dikarya</taxon>
        <taxon>Ascomycota</taxon>
        <taxon>Pezizomycotina</taxon>
        <taxon>Eurotiomycetes</taxon>
        <taxon>Eurotiomycetidae</taxon>
        <taxon>Eurotiales</taxon>
        <taxon>Aspergillaceae</taxon>
        <taxon>Penicillium</taxon>
    </lineage>
</organism>
<dbReference type="InterPro" id="IPR010354">
    <property type="entry name" value="Oleate_hydratase"/>
</dbReference>
<dbReference type="GO" id="GO:0050151">
    <property type="term" value="F:oleate hydratase activity"/>
    <property type="evidence" value="ECO:0007669"/>
    <property type="project" value="InterPro"/>
</dbReference>
<dbReference type="Gene3D" id="3.50.50.60">
    <property type="entry name" value="FAD/NAD(P)-binding domain"/>
    <property type="match status" value="2"/>
</dbReference>
<dbReference type="PANTHER" id="PTHR37417">
    <property type="entry name" value="67 KDA MYOSIN-CROSS-REACTIVE ANTIGEN FAMILY PROTEIN (AFU_ORTHOLOGUE AFUA_5G09970)"/>
    <property type="match status" value="1"/>
</dbReference>
<dbReference type="GO" id="GO:0071949">
    <property type="term" value="F:FAD binding"/>
    <property type="evidence" value="ECO:0007669"/>
    <property type="project" value="InterPro"/>
</dbReference>
<dbReference type="Pfam" id="PF06100">
    <property type="entry name" value="MCRA"/>
    <property type="match status" value="1"/>
</dbReference>
<evidence type="ECO:0008006" key="3">
    <source>
        <dbReference type="Google" id="ProtNLM"/>
    </source>
</evidence>
<reference evidence="1 2" key="1">
    <citation type="journal article" date="2013" name="PLoS ONE">
        <title>Genomic and secretomic analyses reveal unique features of the lignocellulolytic enzyme system of Penicillium decumbens.</title>
        <authorList>
            <person name="Liu G."/>
            <person name="Zhang L."/>
            <person name="Wei X."/>
            <person name="Zou G."/>
            <person name="Qin Y."/>
            <person name="Ma L."/>
            <person name="Li J."/>
            <person name="Zheng H."/>
            <person name="Wang S."/>
            <person name="Wang C."/>
            <person name="Xun L."/>
            <person name="Zhao G.-P."/>
            <person name="Zhou Z."/>
            <person name="Qu Y."/>
        </authorList>
    </citation>
    <scope>NUCLEOTIDE SEQUENCE [LARGE SCALE GENOMIC DNA]</scope>
    <source>
        <strain evidence="2">114-2 / CGMCC 5302</strain>
    </source>
</reference>
<dbReference type="EMBL" id="KB644413">
    <property type="protein sequence ID" value="EPS31202.1"/>
    <property type="molecule type" value="Genomic_DNA"/>
</dbReference>
<accession>S8B8W7</accession>
<dbReference type="InterPro" id="IPR036188">
    <property type="entry name" value="FAD/NAD-bd_sf"/>
</dbReference>
<dbReference type="PhylomeDB" id="S8B8W7"/>
<evidence type="ECO:0000313" key="2">
    <source>
        <dbReference type="Proteomes" id="UP000019376"/>
    </source>
</evidence>
<dbReference type="SUPFAM" id="SSF51905">
    <property type="entry name" value="FAD/NAD(P)-binding domain"/>
    <property type="match status" value="1"/>
</dbReference>
<dbReference type="PANTHER" id="PTHR37417:SF2">
    <property type="entry name" value="67 KDA MYOSIN-CROSS-REACTIVE ANTIGEN FAMILY PROTEIN (AFU_ORTHOLOGUE AFUA_5G09970)"/>
    <property type="match status" value="1"/>
</dbReference>
<sequence length="540" mass="61097">MQLQNRNPFEQIDAWILGSGTASLASALYLIKYSRIPPARVHLLESQDSVQEILHHTGDPHGGYDQIAGCLPLPIGGPLKELLASIPASIPARSGSRQSYLGEIETNKRRGPPKKVTQTNFLVQKNHLLQKIATAPLDLQWKHRMRLAQLVLRPEPKLGRNQIKDFFHETFFETTFWAIWSAQLGLQPWHSVAEFRRALFQYLGDFHRLSILDCLETTGRYQYESIYLPIYRYLQGLEVDFQFDTTIKEIVTTDASARRVSRLELVQNGFPLSINLGPQDIVIANLGSTISGTAVGSNEKQPYTSSYESLDENWALWLDLCSKAKSLGNPYCFCCRRFESMMESFTITTEDISFFNRLISLSSPPSSSSSSTAGTIIILRESRWKLNLCLPMQPVFQDQPHSVRVLWGFALLPELSGDYIKKPMVQCSGADITAELMHHLNLPPRTIFQRTVTIPRVMPRMSSLLLAHSGDERPKPIVPEITNLGLVGEFVEIPQYSCIDMSYGLRAAKTVVSRLTGVKIPNSERKRSRIRLLLQILLWK</sequence>
<dbReference type="Proteomes" id="UP000019376">
    <property type="component" value="Unassembled WGS sequence"/>
</dbReference>
<gene>
    <name evidence="1" type="ORF">PDE_06157</name>
</gene>
<proteinExistence type="predicted"/>
<dbReference type="OrthoDB" id="545169at2759"/>
<keyword evidence="2" id="KW-1185">Reference proteome</keyword>
<dbReference type="eggNOG" id="ENOG502QRWG">
    <property type="taxonomic scope" value="Eukaryota"/>
</dbReference>
<dbReference type="GO" id="GO:0006631">
    <property type="term" value="P:fatty acid metabolic process"/>
    <property type="evidence" value="ECO:0007669"/>
    <property type="project" value="InterPro"/>
</dbReference>
<dbReference type="SMR" id="S8B8W7"/>
<name>S8B8W7_PENO1</name>
<protein>
    <recommendedName>
        <fullName evidence="3">Oleate hydratase</fullName>
    </recommendedName>
</protein>
<dbReference type="Gene3D" id="3.30.9.80">
    <property type="match status" value="1"/>
</dbReference>
<evidence type="ECO:0000313" key="1">
    <source>
        <dbReference type="EMBL" id="EPS31202.1"/>
    </source>
</evidence>